<dbReference type="STRING" id="1409788.NC99_16450"/>
<evidence type="ECO:0000313" key="1">
    <source>
        <dbReference type="EMBL" id="KOH45535.1"/>
    </source>
</evidence>
<dbReference type="AlphaFoldDB" id="A0A0L8VAM9"/>
<accession>A0A0L8VAM9</accession>
<evidence type="ECO:0000313" key="2">
    <source>
        <dbReference type="Proteomes" id="UP000036958"/>
    </source>
</evidence>
<organism evidence="1 2">
    <name type="scientific">Sunxiuqinia dokdonensis</name>
    <dbReference type="NCBI Taxonomy" id="1409788"/>
    <lineage>
        <taxon>Bacteria</taxon>
        <taxon>Pseudomonadati</taxon>
        <taxon>Bacteroidota</taxon>
        <taxon>Bacteroidia</taxon>
        <taxon>Marinilabiliales</taxon>
        <taxon>Prolixibacteraceae</taxon>
        <taxon>Sunxiuqinia</taxon>
    </lineage>
</organism>
<sequence length="43" mass="5152">MNLKNKDSASFWCAVFFLYSKEEQDHFMFVAKIKHIRTPTDVK</sequence>
<reference evidence="2" key="1">
    <citation type="submission" date="2015-07" db="EMBL/GenBank/DDBJ databases">
        <title>Genome sequencing of Sunxiuqinia dokdonensis strain SK.</title>
        <authorList>
            <person name="Ahn S."/>
            <person name="Kim B.-C."/>
        </authorList>
    </citation>
    <scope>NUCLEOTIDE SEQUENCE [LARGE SCALE GENOMIC DNA]</scope>
    <source>
        <strain evidence="2">SK</strain>
    </source>
</reference>
<proteinExistence type="predicted"/>
<name>A0A0L8VAM9_9BACT</name>
<protein>
    <submittedName>
        <fullName evidence="1">Uncharacterized protein</fullName>
    </submittedName>
</protein>
<keyword evidence="2" id="KW-1185">Reference proteome</keyword>
<dbReference type="Proteomes" id="UP000036958">
    <property type="component" value="Unassembled WGS sequence"/>
</dbReference>
<gene>
    <name evidence="1" type="ORF">NC99_16450</name>
</gene>
<dbReference type="EMBL" id="LGIA01000112">
    <property type="protein sequence ID" value="KOH45535.1"/>
    <property type="molecule type" value="Genomic_DNA"/>
</dbReference>
<comment type="caution">
    <text evidence="1">The sequence shown here is derived from an EMBL/GenBank/DDBJ whole genome shotgun (WGS) entry which is preliminary data.</text>
</comment>